<feature type="non-terminal residue" evidence="1">
    <location>
        <position position="110"/>
    </location>
</feature>
<sequence length="110" mass="12954">YNFKELNKVVTYFNIESYYLNNCNPKLYNGLSPITKSEPGDNYRYSMEEVVSNLKKTEICLNKTILSLSFMIYENKNNTHPDYSEMCNGGFDNSSWCVQTSQNYYDKVKY</sequence>
<evidence type="ECO:0000313" key="2">
    <source>
        <dbReference type="Proteomes" id="UP000478052"/>
    </source>
</evidence>
<gene>
    <name evidence="1" type="ORF">FWK35_00033432</name>
</gene>
<name>A0A6G0VU31_APHCR</name>
<organism evidence="1 2">
    <name type="scientific">Aphis craccivora</name>
    <name type="common">Cowpea aphid</name>
    <dbReference type="NCBI Taxonomy" id="307492"/>
    <lineage>
        <taxon>Eukaryota</taxon>
        <taxon>Metazoa</taxon>
        <taxon>Ecdysozoa</taxon>
        <taxon>Arthropoda</taxon>
        <taxon>Hexapoda</taxon>
        <taxon>Insecta</taxon>
        <taxon>Pterygota</taxon>
        <taxon>Neoptera</taxon>
        <taxon>Paraneoptera</taxon>
        <taxon>Hemiptera</taxon>
        <taxon>Sternorrhyncha</taxon>
        <taxon>Aphidomorpha</taxon>
        <taxon>Aphidoidea</taxon>
        <taxon>Aphididae</taxon>
        <taxon>Aphidini</taxon>
        <taxon>Aphis</taxon>
        <taxon>Aphis</taxon>
    </lineage>
</organism>
<accession>A0A6G0VU31</accession>
<comment type="caution">
    <text evidence="1">The sequence shown here is derived from an EMBL/GenBank/DDBJ whole genome shotgun (WGS) entry which is preliminary data.</text>
</comment>
<reference evidence="1 2" key="1">
    <citation type="submission" date="2019-08" db="EMBL/GenBank/DDBJ databases">
        <title>Whole genome of Aphis craccivora.</title>
        <authorList>
            <person name="Voronova N.V."/>
            <person name="Shulinski R.S."/>
            <person name="Bandarenka Y.V."/>
            <person name="Zhorov D.G."/>
            <person name="Warner D."/>
        </authorList>
    </citation>
    <scope>NUCLEOTIDE SEQUENCE [LARGE SCALE GENOMIC DNA]</scope>
    <source>
        <strain evidence="1">180601</strain>
        <tissue evidence="1">Whole Body</tissue>
    </source>
</reference>
<dbReference type="EMBL" id="VUJU01012873">
    <property type="protein sequence ID" value="KAF0706552.1"/>
    <property type="molecule type" value="Genomic_DNA"/>
</dbReference>
<protein>
    <submittedName>
        <fullName evidence="1">Uncharacterized protein</fullName>
    </submittedName>
</protein>
<feature type="non-terminal residue" evidence="1">
    <location>
        <position position="1"/>
    </location>
</feature>
<evidence type="ECO:0000313" key="1">
    <source>
        <dbReference type="EMBL" id="KAF0706552.1"/>
    </source>
</evidence>
<dbReference type="Proteomes" id="UP000478052">
    <property type="component" value="Unassembled WGS sequence"/>
</dbReference>
<dbReference type="AlphaFoldDB" id="A0A6G0VU31"/>
<proteinExistence type="predicted"/>
<dbReference type="OrthoDB" id="6623809at2759"/>
<keyword evidence="2" id="KW-1185">Reference proteome</keyword>